<dbReference type="SUPFAM" id="SSF46966">
    <property type="entry name" value="Spectrin repeat"/>
    <property type="match status" value="2"/>
</dbReference>
<evidence type="ECO:0000313" key="5">
    <source>
        <dbReference type="Proteomes" id="UP000765507"/>
    </source>
</evidence>
<dbReference type="CDD" id="cd00176">
    <property type="entry name" value="SPEC"/>
    <property type="match status" value="1"/>
</dbReference>
<dbReference type="AlphaFoldDB" id="A0A8T1RUT8"/>
<dbReference type="EMBL" id="JAHGAV010007640">
    <property type="protein sequence ID" value="KAG6920431.1"/>
    <property type="molecule type" value="Genomic_DNA"/>
</dbReference>
<dbReference type="InterPro" id="IPR018159">
    <property type="entry name" value="Spectrin/alpha-actinin"/>
</dbReference>
<organism evidence="4 5">
    <name type="scientific">Chelydra serpentina</name>
    <name type="common">Snapping turtle</name>
    <name type="synonym">Testudo serpentina</name>
    <dbReference type="NCBI Taxonomy" id="8475"/>
    <lineage>
        <taxon>Eukaryota</taxon>
        <taxon>Metazoa</taxon>
        <taxon>Chordata</taxon>
        <taxon>Craniata</taxon>
        <taxon>Vertebrata</taxon>
        <taxon>Euteleostomi</taxon>
        <taxon>Archelosauria</taxon>
        <taxon>Testudinata</taxon>
        <taxon>Testudines</taxon>
        <taxon>Cryptodira</taxon>
        <taxon>Durocryptodira</taxon>
        <taxon>Americhelydia</taxon>
        <taxon>Chelydroidea</taxon>
        <taxon>Chelydridae</taxon>
        <taxon>Chelydra</taxon>
    </lineage>
</organism>
<protein>
    <submittedName>
        <fullName evidence="4">Spectrin beta chain, non-erythrocytic 4-like</fullName>
    </submittedName>
</protein>
<evidence type="ECO:0000256" key="3">
    <source>
        <dbReference type="SAM" id="MobiDB-lite"/>
    </source>
</evidence>
<proteinExistence type="predicted"/>
<dbReference type="GO" id="GO:0003779">
    <property type="term" value="F:actin binding"/>
    <property type="evidence" value="ECO:0007669"/>
    <property type="project" value="UniProtKB-KW"/>
</dbReference>
<feature type="region of interest" description="Disordered" evidence="3">
    <location>
        <begin position="1"/>
        <end position="21"/>
    </location>
</feature>
<accession>A0A8T1RUT8</accession>
<keyword evidence="5" id="KW-1185">Reference proteome</keyword>
<dbReference type="InterPro" id="IPR002017">
    <property type="entry name" value="Spectrin_repeat"/>
</dbReference>
<dbReference type="OrthoDB" id="5865767at2759"/>
<name>A0A8T1RUT8_CHESE</name>
<dbReference type="Gene3D" id="1.20.58.60">
    <property type="match status" value="1"/>
</dbReference>
<evidence type="ECO:0000313" key="4">
    <source>
        <dbReference type="EMBL" id="KAG6920431.1"/>
    </source>
</evidence>
<dbReference type="SMART" id="SM00150">
    <property type="entry name" value="SPEC"/>
    <property type="match status" value="2"/>
</dbReference>
<comment type="caution">
    <text evidence="4">The sequence shown here is derived from an EMBL/GenBank/DDBJ whole genome shotgun (WGS) entry which is preliminary data.</text>
</comment>
<dbReference type="Proteomes" id="UP000765507">
    <property type="component" value="Unassembled WGS sequence"/>
</dbReference>
<keyword evidence="2" id="KW-0009">Actin-binding</keyword>
<sequence>PEAGTGQRDGSLGDLFIPSGAPGTGRCRRAGHGWTDLGSDPLWPLLSSLSRPRHPQDNFGYDLPAVEAAMKKHEAIEADVSSYEERIQGVAELALALEAEGYYDVRRISAQKGSILRQWGLLTELVGARRARLEQSLALQTIFQEMVYMIDWMEEMQAPLLSREVGKHLLEVEDLLQKHTLLEADVAAQSERVQALNQAALKFCELEGRCGPGPGPNDSRCPDLTPEPSAAPGAG</sequence>
<evidence type="ECO:0000256" key="1">
    <source>
        <dbReference type="ARBA" id="ARBA00022737"/>
    </source>
</evidence>
<dbReference type="PANTHER" id="PTHR11915">
    <property type="entry name" value="SPECTRIN/FILAMIN RELATED CYTOSKELETAL PROTEIN"/>
    <property type="match status" value="1"/>
</dbReference>
<feature type="non-terminal residue" evidence="4">
    <location>
        <position position="1"/>
    </location>
</feature>
<reference evidence="4 5" key="1">
    <citation type="journal article" date="2020" name="G3 (Bethesda)">
        <title>Draft Genome of the Common Snapping Turtle, Chelydra serpentina, a Model for Phenotypic Plasticity in Reptiles.</title>
        <authorList>
            <person name="Das D."/>
            <person name="Singh S.K."/>
            <person name="Bierstedt J."/>
            <person name="Erickson A."/>
            <person name="Galli G.L.J."/>
            <person name="Crossley D.A. 2nd"/>
            <person name="Rhen T."/>
        </authorList>
    </citation>
    <scope>NUCLEOTIDE SEQUENCE [LARGE SCALE GENOMIC DNA]</scope>
    <source>
        <strain evidence="4">KW</strain>
    </source>
</reference>
<feature type="region of interest" description="Disordered" evidence="3">
    <location>
        <begin position="212"/>
        <end position="235"/>
    </location>
</feature>
<keyword evidence="1" id="KW-0677">Repeat</keyword>
<dbReference type="Pfam" id="PF00435">
    <property type="entry name" value="Spectrin"/>
    <property type="match status" value="2"/>
</dbReference>
<evidence type="ECO:0000256" key="2">
    <source>
        <dbReference type="ARBA" id="ARBA00023203"/>
    </source>
</evidence>
<gene>
    <name evidence="4" type="ORF">G0U57_019285</name>
</gene>